<comment type="caution">
    <text evidence="2">The sequence shown here is derived from an EMBL/GenBank/DDBJ whole genome shotgun (WGS) entry which is preliminary data.</text>
</comment>
<evidence type="ECO:0000313" key="2">
    <source>
        <dbReference type="EMBL" id="NUB43721.1"/>
    </source>
</evidence>
<feature type="compositionally biased region" description="Low complexity" evidence="1">
    <location>
        <begin position="103"/>
        <end position="146"/>
    </location>
</feature>
<name>A0A8X8GYG9_9RHOB</name>
<proteinExistence type="predicted"/>
<dbReference type="GO" id="GO:0005975">
    <property type="term" value="P:carbohydrate metabolic process"/>
    <property type="evidence" value="ECO:0007669"/>
    <property type="project" value="InterPro"/>
</dbReference>
<dbReference type="InterPro" id="IPR006837">
    <property type="entry name" value="Divergent_DAC"/>
</dbReference>
<dbReference type="EMBL" id="WHUT02000002">
    <property type="protein sequence ID" value="NUB43721.1"/>
    <property type="molecule type" value="Genomic_DNA"/>
</dbReference>
<dbReference type="Proteomes" id="UP000484076">
    <property type="component" value="Unassembled WGS sequence"/>
</dbReference>
<feature type="compositionally biased region" description="Low complexity" evidence="1">
    <location>
        <begin position="278"/>
        <end position="290"/>
    </location>
</feature>
<evidence type="ECO:0000256" key="1">
    <source>
        <dbReference type="SAM" id="MobiDB-lite"/>
    </source>
</evidence>
<gene>
    <name evidence="2" type="ORF">GEU84_004940</name>
</gene>
<accession>A0A8X8GYG9</accession>
<feature type="compositionally biased region" description="Low complexity" evidence="1">
    <location>
        <begin position="177"/>
        <end position="196"/>
    </location>
</feature>
<sequence length="621" mass="60118">MIRGFVAGVVWGSVVAALGLVVASQVAVPPGQGGPVAVAIPAQEKVAPADAPPGPGTLPAATPPAATPPLATPPQATPPAPEVPAPSLPATPEAEAGAALPSEPGAADAGPVAAAEPAAGDQPAAETGTAAERGADQAPAQSAAPEDAAKDRVALPETADTPDVAAAPEVAGGGTVSQSDAAPAPDTAATQPPVAADLPAAGAVGEPSAVTPAETPSGSTAEAVPPAVDPVPPRAPDSAPSAPEPQPLPPAAEGAVALGDSPAAPAADAATTPPPQPDTASAAAPAALEPPAAPVAPPAGAGPAALPGPDGGTAATADLAPPAEPSPEVAPGGADLPPPPPLSAAEEARLAALALDPTLPIPGLDGDASGVTVGRLPRIGESAAVAPAPVIAPGDDTRPPVERYSRPFENPVAKPLFALLLRDTGGPDVDRTALAALPFPVSFVIDPLAPDAGTAAAIYRAAGQEVLMLATGIPAGATAADLEVTFAAHATALPEAVAVIDLPDDGFQDSAQLAGEVATLVQAQGRGLMTYERGLNPADQVARRQGVPAATVFRTLDAEDEASPAIRRYLDRAAFKAAQEGRVAVIGTTRPETVAALLEWSVEGRASSVALAPASAVLAVQ</sequence>
<feature type="region of interest" description="Disordered" evidence="1">
    <location>
        <begin position="47"/>
        <end position="343"/>
    </location>
</feature>
<keyword evidence="3" id="KW-1185">Reference proteome</keyword>
<protein>
    <submittedName>
        <fullName evidence="2">Divergent polysaccharide deacetylase family protein</fullName>
    </submittedName>
</protein>
<dbReference type="Pfam" id="PF04748">
    <property type="entry name" value="Polysacc_deac_2"/>
    <property type="match status" value="1"/>
</dbReference>
<reference evidence="2" key="1">
    <citation type="submission" date="2020-05" db="EMBL/GenBank/DDBJ databases">
        <title>Fertoebacter nigrum gen. nov., sp. nov., a new member of the family Rhodobacteraceae.</title>
        <authorList>
            <person name="Szuroczki S."/>
            <person name="Abbaszade G."/>
            <person name="Buni D."/>
            <person name="Schumann P."/>
            <person name="Toth E."/>
        </authorList>
    </citation>
    <scope>NUCLEOTIDE SEQUENCE</scope>
    <source>
        <strain evidence="2">RG-N-1a</strain>
    </source>
</reference>
<feature type="compositionally biased region" description="Low complexity" evidence="1">
    <location>
        <begin position="251"/>
        <end position="271"/>
    </location>
</feature>
<dbReference type="AlphaFoldDB" id="A0A8X8GYG9"/>
<dbReference type="RefSeq" id="WP_174539323.1">
    <property type="nucleotide sequence ID" value="NZ_WHUT02000002.1"/>
</dbReference>
<dbReference type="CDD" id="cd10936">
    <property type="entry name" value="CE4_DAC2"/>
    <property type="match status" value="1"/>
</dbReference>
<organism evidence="2 3">
    <name type="scientific">Fertoeibacter niger</name>
    <dbReference type="NCBI Taxonomy" id="2656921"/>
    <lineage>
        <taxon>Bacteria</taxon>
        <taxon>Pseudomonadati</taxon>
        <taxon>Pseudomonadota</taxon>
        <taxon>Alphaproteobacteria</taxon>
        <taxon>Rhodobacterales</taxon>
        <taxon>Paracoccaceae</taxon>
        <taxon>Fertoeibacter</taxon>
    </lineage>
</organism>
<evidence type="ECO:0000313" key="3">
    <source>
        <dbReference type="Proteomes" id="UP000484076"/>
    </source>
</evidence>
<feature type="compositionally biased region" description="Low complexity" evidence="1">
    <location>
        <begin position="298"/>
        <end position="335"/>
    </location>
</feature>
<dbReference type="SUPFAM" id="SSF88713">
    <property type="entry name" value="Glycoside hydrolase/deacetylase"/>
    <property type="match status" value="1"/>
</dbReference>
<feature type="compositionally biased region" description="Pro residues" evidence="1">
    <location>
        <begin position="50"/>
        <end position="89"/>
    </location>
</feature>
<dbReference type="InterPro" id="IPR011330">
    <property type="entry name" value="Glyco_hydro/deAcase_b/a-brl"/>
</dbReference>
<dbReference type="Gene3D" id="3.20.20.370">
    <property type="entry name" value="Glycoside hydrolase/deacetylase"/>
    <property type="match status" value="1"/>
</dbReference>